<evidence type="ECO:0000256" key="1">
    <source>
        <dbReference type="PIRSR" id="PIRSR613078-1"/>
    </source>
</evidence>
<reference evidence="3 4" key="1">
    <citation type="journal article" date="2013" name="MBio">
        <title>Genome sequencing of the plant pathogen Taphrina deformans, the causal agent of peach leaf curl.</title>
        <authorList>
            <person name="Cisse O.H."/>
            <person name="Almeida J.M.G.C.F."/>
            <person name="Fonseca A."/>
            <person name="Kumar A.A."/>
            <person name="Salojaervi J."/>
            <person name="Overmyer K."/>
            <person name="Hauser P.M."/>
            <person name="Pagni M."/>
        </authorList>
    </citation>
    <scope>NUCLEOTIDE SEQUENCE [LARGE SCALE GENOMIC DNA]</scope>
    <source>
        <strain evidence="4">PYCC 5710 / ATCC 11124 / CBS 356.35 / IMI 108563 / JCM 9778 / NBRC 8474</strain>
    </source>
</reference>
<feature type="binding site" evidence="2">
    <location>
        <begin position="90"/>
        <end position="93"/>
    </location>
    <ligand>
        <name>substrate</name>
    </ligand>
</feature>
<dbReference type="Proteomes" id="UP000013776">
    <property type="component" value="Unassembled WGS sequence"/>
</dbReference>
<feature type="active site" description="Proton donor/acceptor" evidence="1">
    <location>
        <position position="90"/>
    </location>
</feature>
<dbReference type="InterPro" id="IPR050275">
    <property type="entry name" value="PGM_Phosphatase"/>
</dbReference>
<accession>R4X7Q5</accession>
<dbReference type="STRING" id="1097556.R4X7Q5"/>
<dbReference type="Gene3D" id="3.40.50.1240">
    <property type="entry name" value="Phosphoglycerate mutase-like"/>
    <property type="match status" value="1"/>
</dbReference>
<evidence type="ECO:0000256" key="2">
    <source>
        <dbReference type="PIRSR" id="PIRSR613078-2"/>
    </source>
</evidence>
<feature type="binding site" evidence="2">
    <location>
        <begin position="22"/>
        <end position="23"/>
    </location>
    <ligand>
        <name>substrate</name>
    </ligand>
</feature>
<keyword evidence="4" id="KW-1185">Reference proteome</keyword>
<dbReference type="Pfam" id="PF00300">
    <property type="entry name" value="His_Phos_1"/>
    <property type="match status" value="1"/>
</dbReference>
<dbReference type="EMBL" id="CAHR02000040">
    <property type="protein sequence ID" value="CCG81455.1"/>
    <property type="molecule type" value="Genomic_DNA"/>
</dbReference>
<dbReference type="GO" id="GO:0046390">
    <property type="term" value="P:ribose phosphate biosynthetic process"/>
    <property type="evidence" value="ECO:0007669"/>
    <property type="project" value="TreeGrafter"/>
</dbReference>
<dbReference type="PANTHER" id="PTHR48100:SF15">
    <property type="entry name" value="SEDOHEPTULOSE 1,7-BISPHOSPHATASE"/>
    <property type="match status" value="1"/>
</dbReference>
<comment type="caution">
    <text evidence="3">The sequence shown here is derived from an EMBL/GenBank/DDBJ whole genome shotgun (WGS) entry which is preliminary data.</text>
</comment>
<dbReference type="eggNOG" id="KOG0235">
    <property type="taxonomic scope" value="Eukaryota"/>
</dbReference>
<dbReference type="OrthoDB" id="4818801at2759"/>
<dbReference type="InterPro" id="IPR013078">
    <property type="entry name" value="His_Pase_superF_clade-1"/>
</dbReference>
<dbReference type="VEuPathDB" id="FungiDB:TAPDE_001228"/>
<proteinExistence type="predicted"/>
<dbReference type="GO" id="GO:0050278">
    <property type="term" value="F:sedoheptulose-bisphosphatase activity"/>
    <property type="evidence" value="ECO:0007669"/>
    <property type="project" value="TreeGrafter"/>
</dbReference>
<sequence length="226" mass="25384">MSSKVYLFRHGETEWSKNGRHTGKSDLPLTPDGETRIRNSAQRLIGSDTLIRPKHIRQIFVSPRQRAIHTLQLLALSNTIAVEETEAISEWDYGDYEGLTSHEINIRCGKNWNVFRDGCPNGDTQESITVRVDELIGRIHKMQSEAEAIEQRHDVLIVAHGHILRAFAARWIRDPVTSGTHLAYGAGGAGVLGYEHRNMDEPTIEVWNGKAPKGQSMHDLMAQSLT</sequence>
<dbReference type="SUPFAM" id="SSF53254">
    <property type="entry name" value="Phosphoglycerate mutase-like"/>
    <property type="match status" value="1"/>
</dbReference>
<feature type="active site" description="Tele-phosphohistidine intermediate" evidence="1">
    <location>
        <position position="10"/>
    </location>
</feature>
<gene>
    <name evidence="3" type="ORF">TAPDE_001228</name>
</gene>
<evidence type="ECO:0000313" key="3">
    <source>
        <dbReference type="EMBL" id="CCG81455.1"/>
    </source>
</evidence>
<dbReference type="CDD" id="cd07067">
    <property type="entry name" value="HP_PGM_like"/>
    <property type="match status" value="1"/>
</dbReference>
<dbReference type="AlphaFoldDB" id="R4X7Q5"/>
<dbReference type="SMART" id="SM00855">
    <property type="entry name" value="PGAM"/>
    <property type="match status" value="1"/>
</dbReference>
<evidence type="ECO:0000313" key="4">
    <source>
        <dbReference type="Proteomes" id="UP000013776"/>
    </source>
</evidence>
<organism evidence="3 4">
    <name type="scientific">Taphrina deformans (strain PYCC 5710 / ATCC 11124 / CBS 356.35 / IMI 108563 / JCM 9778 / NBRC 8474)</name>
    <name type="common">Peach leaf curl fungus</name>
    <name type="synonym">Lalaria deformans</name>
    <dbReference type="NCBI Taxonomy" id="1097556"/>
    <lineage>
        <taxon>Eukaryota</taxon>
        <taxon>Fungi</taxon>
        <taxon>Dikarya</taxon>
        <taxon>Ascomycota</taxon>
        <taxon>Taphrinomycotina</taxon>
        <taxon>Taphrinomycetes</taxon>
        <taxon>Taphrinales</taxon>
        <taxon>Taphrinaceae</taxon>
        <taxon>Taphrina</taxon>
    </lineage>
</organism>
<feature type="binding site" evidence="2">
    <location>
        <position position="66"/>
    </location>
    <ligand>
        <name>substrate</name>
    </ligand>
</feature>
<dbReference type="InterPro" id="IPR029033">
    <property type="entry name" value="His_PPase_superfam"/>
</dbReference>
<dbReference type="PANTHER" id="PTHR48100">
    <property type="entry name" value="BROAD-SPECIFICITY PHOSPHATASE YOR283W-RELATED"/>
    <property type="match status" value="1"/>
</dbReference>
<protein>
    <submittedName>
        <fullName evidence="3">Phosphoglycerate mutase family protein</fullName>
    </submittedName>
</protein>
<name>R4X7Q5_TAPDE</name>